<dbReference type="Proteomes" id="UP000308768">
    <property type="component" value="Unassembled WGS sequence"/>
</dbReference>
<proteinExistence type="predicted"/>
<feature type="region of interest" description="Disordered" evidence="1">
    <location>
        <begin position="283"/>
        <end position="323"/>
    </location>
</feature>
<dbReference type="STRING" id="331657.A0A4U0WYT2"/>
<dbReference type="GO" id="GO:0090730">
    <property type="term" value="C:Las1 complex"/>
    <property type="evidence" value="ECO:0007669"/>
    <property type="project" value="InterPro"/>
</dbReference>
<reference evidence="2 3" key="1">
    <citation type="submission" date="2017-03" db="EMBL/GenBank/DDBJ databases">
        <title>Genomes of endolithic fungi from Antarctica.</title>
        <authorList>
            <person name="Coleine C."/>
            <person name="Masonjones S."/>
            <person name="Stajich J.E."/>
        </authorList>
    </citation>
    <scope>NUCLEOTIDE SEQUENCE [LARGE SCALE GENOMIC DNA]</scope>
    <source>
        <strain evidence="2 3">CCFEE 5187</strain>
    </source>
</reference>
<dbReference type="GO" id="GO:0000470">
    <property type="term" value="P:maturation of LSU-rRNA"/>
    <property type="evidence" value="ECO:0007669"/>
    <property type="project" value="TreeGrafter"/>
</dbReference>
<protein>
    <submittedName>
        <fullName evidence="2">Uncharacterized protein</fullName>
    </submittedName>
</protein>
<dbReference type="OrthoDB" id="10263222at2759"/>
<comment type="caution">
    <text evidence="2">The sequence shown here is derived from an EMBL/GenBank/DDBJ whole genome shotgun (WGS) entry which is preliminary data.</text>
</comment>
<dbReference type="Pfam" id="PF04031">
    <property type="entry name" value="Las1"/>
    <property type="match status" value="1"/>
</dbReference>
<dbReference type="EMBL" id="NAJN01000807">
    <property type="protein sequence ID" value="TKA68561.1"/>
    <property type="molecule type" value="Genomic_DNA"/>
</dbReference>
<dbReference type="GO" id="GO:0000460">
    <property type="term" value="P:maturation of 5.8S rRNA"/>
    <property type="evidence" value="ECO:0007669"/>
    <property type="project" value="TreeGrafter"/>
</dbReference>
<dbReference type="GO" id="GO:0030687">
    <property type="term" value="C:preribosome, large subunit precursor"/>
    <property type="evidence" value="ECO:0007669"/>
    <property type="project" value="TreeGrafter"/>
</dbReference>
<dbReference type="AlphaFoldDB" id="A0A4U0WYT2"/>
<dbReference type="InterPro" id="IPR007174">
    <property type="entry name" value="Las1"/>
</dbReference>
<dbReference type="GO" id="GO:0004519">
    <property type="term" value="F:endonuclease activity"/>
    <property type="evidence" value="ECO:0007669"/>
    <property type="project" value="InterPro"/>
</dbReference>
<sequence>MYEIARELDMPASFVELRHEATHDELPTLQRLQRNSEDALKWLWQYYWAKIDLPLPVLSAASVCEANTIDSNALVHELQTLLKDFLGQRLDLLRAGTAAAMKSKDPTSAACLKCVRTCHNDQRRLGVLVSVLLGEKMIIPSGRALGDNMNGAFIIWDDLLRKLQSRMNVKQDPSREALCLWALHIFIDESWADARKRIEDGLRTKVVSICIMNPVYWGQRLARPLIEAADETFQHDWIPLYNECLPQSASSSRRDSVAPVTEGSATQRELKRLDEVMFTPMKRPMVSSSAQRTGSSGAQLTSLRTPSNPAHPEESSQPWSLWDGGWRPVPIGLPPSWAEWLD</sequence>
<evidence type="ECO:0000313" key="2">
    <source>
        <dbReference type="EMBL" id="TKA68561.1"/>
    </source>
</evidence>
<organism evidence="2 3">
    <name type="scientific">Cryomyces minteri</name>
    <dbReference type="NCBI Taxonomy" id="331657"/>
    <lineage>
        <taxon>Eukaryota</taxon>
        <taxon>Fungi</taxon>
        <taxon>Dikarya</taxon>
        <taxon>Ascomycota</taxon>
        <taxon>Pezizomycotina</taxon>
        <taxon>Dothideomycetes</taxon>
        <taxon>Dothideomycetes incertae sedis</taxon>
        <taxon>Cryomyces</taxon>
    </lineage>
</organism>
<evidence type="ECO:0000313" key="3">
    <source>
        <dbReference type="Proteomes" id="UP000308768"/>
    </source>
</evidence>
<feature type="compositionally biased region" description="Polar residues" evidence="1">
    <location>
        <begin position="286"/>
        <end position="308"/>
    </location>
</feature>
<name>A0A4U0WYT2_9PEZI</name>
<gene>
    <name evidence="2" type="ORF">B0A49_09085</name>
</gene>
<keyword evidence="3" id="KW-1185">Reference proteome</keyword>
<dbReference type="PANTHER" id="PTHR15002">
    <property type="entry name" value="RIBOSOMAL BIOGENESIS PROTEIN LAS1L"/>
    <property type="match status" value="1"/>
</dbReference>
<dbReference type="PANTHER" id="PTHR15002:SF0">
    <property type="entry name" value="RIBOSOMAL BIOGENESIS PROTEIN LAS1L"/>
    <property type="match status" value="1"/>
</dbReference>
<evidence type="ECO:0000256" key="1">
    <source>
        <dbReference type="SAM" id="MobiDB-lite"/>
    </source>
</evidence>
<accession>A0A4U0WYT2</accession>